<comment type="similarity">
    <text evidence="2">Belongs to the TMCO4 family.</text>
</comment>
<dbReference type="InterPro" id="IPR029058">
    <property type="entry name" value="AB_hydrolase_fold"/>
</dbReference>
<comment type="caution">
    <text evidence="8">The sequence shown here is derived from an EMBL/GenBank/DDBJ whole genome shotgun (WGS) entry which is preliminary data.</text>
</comment>
<feature type="region of interest" description="Disordered" evidence="6">
    <location>
        <begin position="40"/>
        <end position="105"/>
    </location>
</feature>
<dbReference type="InterPro" id="IPR007941">
    <property type="entry name" value="DUF726"/>
</dbReference>
<dbReference type="PANTHER" id="PTHR17920">
    <property type="entry name" value="TRANSMEMBRANE AND COILED-COIL DOMAIN-CONTAINING PROTEIN 4 TMCO4"/>
    <property type="match status" value="1"/>
</dbReference>
<organism evidence="8 9">
    <name type="scientific">Monosporascus cannonballus</name>
    <dbReference type="NCBI Taxonomy" id="155416"/>
    <lineage>
        <taxon>Eukaryota</taxon>
        <taxon>Fungi</taxon>
        <taxon>Dikarya</taxon>
        <taxon>Ascomycota</taxon>
        <taxon>Pezizomycotina</taxon>
        <taxon>Sordariomycetes</taxon>
        <taxon>Xylariomycetidae</taxon>
        <taxon>Xylariales</taxon>
        <taxon>Xylariales incertae sedis</taxon>
        <taxon>Monosporascus</taxon>
    </lineage>
</organism>
<dbReference type="Gene3D" id="3.40.50.1820">
    <property type="entry name" value="alpha/beta hydrolase"/>
    <property type="match status" value="1"/>
</dbReference>
<proteinExistence type="inferred from homology"/>
<evidence type="ECO:0000256" key="1">
    <source>
        <dbReference type="ARBA" id="ARBA00004141"/>
    </source>
</evidence>
<feature type="compositionally biased region" description="Basic and acidic residues" evidence="6">
    <location>
        <begin position="40"/>
        <end position="50"/>
    </location>
</feature>
<evidence type="ECO:0000256" key="5">
    <source>
        <dbReference type="ARBA" id="ARBA00023136"/>
    </source>
</evidence>
<feature type="compositionally biased region" description="Polar residues" evidence="6">
    <location>
        <begin position="736"/>
        <end position="750"/>
    </location>
</feature>
<sequence>MTPLTTEPDHLRVVLKLARRKAFYNLVLDITEYMRSQLELRQEATEESDRGSATGSPAPPPYSPDGAPLFALPANDRSNSEESLQRHGSPRNQPKGARPPPPSPTLIRLRKAALLHFGSWRIQTLGKLKEVVSKADGQAIADARRKRAEALAARSREVPAEGEDLLDFGEGNSSAATAAPGREDARGEGKNVQTAQGRHSGSPESFQNLYHPLPTMLVAIPVENRKEVLSATLLILLSTGSYSAYLRTLMCYLASALQIPPQFLDGEETQIATTMVESAQKADEKKKKGSGGGMSADAVAEKRRQQGQASRFWKVGLASVAGAAIIGVTGGLAAPVVAGAIGGLMGSVGLGGLASFLGIFWMNGALVGTLFGAFGAKMTGEMIDNYAKEVEDFKFLPLRDEWGEGCKKSEAAEARRLRVTIGINGWLTSEGDVTKPWRCLGDESEVFALRYEMKSLLALGAGLESLVTSYAWSAIRTEVLRRTVLATVWAALWPVHLVSMASNLDNPFSLARNRSEKAGRVLADALINKVQGERPVTLIGYSLGARVIYACLRALAEKRAFGLVDTVVLVGAPVPSNPAHWQLMRTVVTGKMFNVYSANDLILAFLYRATSAQLGIAGLSAISSNGDGIEGVENLDLSEEVQGHLRYPGLIAKILTRCGFPDVRGGEGSIEKEGDDAEIRLHDRDLAPSGSLIDYEGTPPNEGKPQQRPSHMLHNLGSEKFDPSAKNVQEQKSDASVRQARITGSANTAKQGKGGPVATSSMPALSESPTRDQVNSSEPLARSVSAGPTHRTIPGTLEASRSLDENVDDNNDNDYRGGIRMMDYDDDGDMEILEPLAIED</sequence>
<evidence type="ECO:0000313" key="9">
    <source>
        <dbReference type="Proteomes" id="UP000294003"/>
    </source>
</evidence>
<keyword evidence="5 7" id="KW-0472">Membrane</keyword>
<name>A0ABY0GWF6_9PEZI</name>
<dbReference type="Pfam" id="PF05277">
    <property type="entry name" value="DUF726"/>
    <property type="match status" value="1"/>
</dbReference>
<keyword evidence="4 7" id="KW-1133">Transmembrane helix</keyword>
<feature type="transmembrane region" description="Helical" evidence="7">
    <location>
        <begin position="312"/>
        <end position="341"/>
    </location>
</feature>
<keyword evidence="9" id="KW-1185">Reference proteome</keyword>
<comment type="subcellular location">
    <subcellularLocation>
        <location evidence="1">Membrane</location>
        <topology evidence="1">Multi-pass membrane protein</topology>
    </subcellularLocation>
</comment>
<feature type="region of interest" description="Disordered" evidence="6">
    <location>
        <begin position="280"/>
        <end position="300"/>
    </location>
</feature>
<keyword evidence="3 7" id="KW-0812">Transmembrane</keyword>
<evidence type="ECO:0008006" key="10">
    <source>
        <dbReference type="Google" id="ProtNLM"/>
    </source>
</evidence>
<feature type="compositionally biased region" description="Basic and acidic residues" evidence="6">
    <location>
        <begin position="717"/>
        <end position="735"/>
    </location>
</feature>
<dbReference type="EMBL" id="QJNS01000366">
    <property type="protein sequence ID" value="RYO78703.1"/>
    <property type="molecule type" value="Genomic_DNA"/>
</dbReference>
<dbReference type="SUPFAM" id="SSF53474">
    <property type="entry name" value="alpha/beta-Hydrolases"/>
    <property type="match status" value="1"/>
</dbReference>
<feature type="transmembrane region" description="Helical" evidence="7">
    <location>
        <begin position="353"/>
        <end position="374"/>
    </location>
</feature>
<feature type="compositionally biased region" description="Polar residues" evidence="6">
    <location>
        <begin position="758"/>
        <end position="778"/>
    </location>
</feature>
<evidence type="ECO:0000256" key="4">
    <source>
        <dbReference type="ARBA" id="ARBA00022989"/>
    </source>
</evidence>
<feature type="region of interest" description="Disordered" evidence="6">
    <location>
        <begin position="686"/>
        <end position="826"/>
    </location>
</feature>
<evidence type="ECO:0000256" key="7">
    <source>
        <dbReference type="SAM" id="Phobius"/>
    </source>
</evidence>
<evidence type="ECO:0000256" key="6">
    <source>
        <dbReference type="SAM" id="MobiDB-lite"/>
    </source>
</evidence>
<dbReference type="Proteomes" id="UP000294003">
    <property type="component" value="Unassembled WGS sequence"/>
</dbReference>
<evidence type="ECO:0000256" key="2">
    <source>
        <dbReference type="ARBA" id="ARBA00009824"/>
    </source>
</evidence>
<gene>
    <name evidence="8" type="ORF">DL762_008556</name>
</gene>
<protein>
    <recommendedName>
        <fullName evidence="10">DUF726 domain-containing protein</fullName>
    </recommendedName>
</protein>
<accession>A0ABY0GWF6</accession>
<reference evidence="8 9" key="1">
    <citation type="submission" date="2018-06" db="EMBL/GenBank/DDBJ databases">
        <title>Complete Genomes of Monosporascus.</title>
        <authorList>
            <person name="Robinson A.J."/>
            <person name="Natvig D.O."/>
        </authorList>
    </citation>
    <scope>NUCLEOTIDE SEQUENCE [LARGE SCALE GENOMIC DNA]</scope>
    <source>
        <strain evidence="8 9">CBS 609.92</strain>
    </source>
</reference>
<evidence type="ECO:0000313" key="8">
    <source>
        <dbReference type="EMBL" id="RYO78703.1"/>
    </source>
</evidence>
<feature type="compositionally biased region" description="Polar residues" evidence="6">
    <location>
        <begin position="191"/>
        <end position="206"/>
    </location>
</feature>
<dbReference type="PANTHER" id="PTHR17920:SF22">
    <property type="entry name" value="DUF726 DOMAIN PROTEIN (AFU_ORTHOLOGUE AFUA_2G12860)"/>
    <property type="match status" value="1"/>
</dbReference>
<evidence type="ECO:0000256" key="3">
    <source>
        <dbReference type="ARBA" id="ARBA00022692"/>
    </source>
</evidence>
<feature type="region of interest" description="Disordered" evidence="6">
    <location>
        <begin position="151"/>
        <end position="206"/>
    </location>
</feature>